<dbReference type="EMBL" id="CP071446">
    <property type="protein sequence ID" value="QTA37258.1"/>
    <property type="molecule type" value="Genomic_DNA"/>
</dbReference>
<name>A0ABX7S4A0_9BACT</name>
<dbReference type="RefSeq" id="WP_207565983.1">
    <property type="nucleotide sequence ID" value="NZ_CP071446.1"/>
</dbReference>
<sequence length="176" mass="21001">MKFIESFIMKYVKRDKKEYLKKVVTKLSEFLENGVKCVIQPNENYGRLRLEIYEDEHDNDLVYFSGLALPEEPMEWIFDTSEYRTFSEKLSLSKSLITNVELAEIPENEILTVRRLILKNDTAYVIVDKENTRNMNNREIAVEILNYLLKNEFLVEEFSIENYEIEIEAELTDFFQ</sequence>
<reference evidence="1 2" key="1">
    <citation type="submission" date="2021-03" db="EMBL/GenBank/DDBJ databases">
        <title>Thermosipho ferrireducens sp.nov., an anaerobic thermophilic iron-reducing bacterium isolated from a deep-sea hydrothermal sulfide deposits.</title>
        <authorList>
            <person name="Zeng X."/>
            <person name="Chen Y."/>
            <person name="Shao Z."/>
        </authorList>
    </citation>
    <scope>NUCLEOTIDE SEQUENCE [LARGE SCALE GENOMIC DNA]</scope>
    <source>
        <strain evidence="1 2">JL129W03</strain>
    </source>
</reference>
<protein>
    <submittedName>
        <fullName evidence="1">Uncharacterized protein</fullName>
    </submittedName>
</protein>
<accession>A0ABX7S4A0</accession>
<proteinExistence type="predicted"/>
<evidence type="ECO:0000313" key="2">
    <source>
        <dbReference type="Proteomes" id="UP000671862"/>
    </source>
</evidence>
<organism evidence="1 2">
    <name type="scientific">Thermosipho ferrireducens</name>
    <dbReference type="NCBI Taxonomy" id="2571116"/>
    <lineage>
        <taxon>Bacteria</taxon>
        <taxon>Thermotogati</taxon>
        <taxon>Thermotogota</taxon>
        <taxon>Thermotogae</taxon>
        <taxon>Thermotogales</taxon>
        <taxon>Fervidobacteriaceae</taxon>
        <taxon>Thermosipho</taxon>
    </lineage>
</organism>
<evidence type="ECO:0000313" key="1">
    <source>
        <dbReference type="EMBL" id="QTA37258.1"/>
    </source>
</evidence>
<gene>
    <name evidence="1" type="ORF">JYK00_05805</name>
</gene>
<keyword evidence="2" id="KW-1185">Reference proteome</keyword>
<dbReference type="Proteomes" id="UP000671862">
    <property type="component" value="Chromosome"/>
</dbReference>